<evidence type="ECO:0000313" key="1">
    <source>
        <dbReference type="EMBL" id="KAJ3492800.1"/>
    </source>
</evidence>
<organism evidence="1 2">
    <name type="scientific">Lecanicillium saksenae</name>
    <dbReference type="NCBI Taxonomy" id="468837"/>
    <lineage>
        <taxon>Eukaryota</taxon>
        <taxon>Fungi</taxon>
        <taxon>Dikarya</taxon>
        <taxon>Ascomycota</taxon>
        <taxon>Pezizomycotina</taxon>
        <taxon>Sordariomycetes</taxon>
        <taxon>Hypocreomycetidae</taxon>
        <taxon>Hypocreales</taxon>
        <taxon>Cordycipitaceae</taxon>
        <taxon>Lecanicillium</taxon>
    </lineage>
</organism>
<protein>
    <submittedName>
        <fullName evidence="1">Uncharacterized protein</fullName>
    </submittedName>
</protein>
<comment type="caution">
    <text evidence="1">The sequence shown here is derived from an EMBL/GenBank/DDBJ whole genome shotgun (WGS) entry which is preliminary data.</text>
</comment>
<name>A0ACC1QV12_9HYPO</name>
<dbReference type="Proteomes" id="UP001148737">
    <property type="component" value="Unassembled WGS sequence"/>
</dbReference>
<evidence type="ECO:0000313" key="2">
    <source>
        <dbReference type="Proteomes" id="UP001148737"/>
    </source>
</evidence>
<reference evidence="1" key="1">
    <citation type="submission" date="2022-07" db="EMBL/GenBank/DDBJ databases">
        <title>Genome Sequence of Lecanicillium saksenae.</title>
        <authorList>
            <person name="Buettner E."/>
        </authorList>
    </citation>
    <scope>NUCLEOTIDE SEQUENCE</scope>
    <source>
        <strain evidence="1">VT-O1</strain>
    </source>
</reference>
<dbReference type="EMBL" id="JANAKD010000557">
    <property type="protein sequence ID" value="KAJ3492800.1"/>
    <property type="molecule type" value="Genomic_DNA"/>
</dbReference>
<accession>A0ACC1QV12</accession>
<sequence length="562" mass="60831">MRSFNLAALALSISSGSLAAPTSGRSLPIVDLGYELHQALNYNETTEIYTFSNIRYAQAPTSKLRFRAPAPPLVDRGAVRNGSEHRTCPQAIPAWQSKAFVPIDEFSASGKPFNLTAWEQAIEDAPPIPIDTTKGTTEDCLFLDVHVPKKILERAQRHPKGFHGVPVLVWVHGGGFVLGSKTGYPQPTYNPDLIMQKGQEYSKDGFIYVAINYRLGAFGFLSGPQVLQDGDQNAGILDQRFAFEWVQHNIHLFGGAPDRVTAMGESGGGGSILALMVGAGVKAPFSQVISQSPAMNPTIAAPAGAFEEFLSRLNVSSLAEARELDSAAVIRANSEQVGAAPPTSYVFGAVKDAKSMPAHLDVLFHRGEFDKSVKVLSSVNTLEGGFFFDPTAKTDDAVRKVITNGIPNFNATLLDELANQIYPPIFDGSQGYTDNQSRQISINGDAYFYCNFLALNEATKGAAHAYEFGVSPGVHTQDLAYTFDDPYSPPALAQARETLVSAITNFAVYGRPDLIVDGQAKHFPSWGSTKQQVTIGDRGSTVTHSAVNEKRCAWWRALHESQ</sequence>
<gene>
    <name evidence="1" type="ORF">NLG97_g5135</name>
</gene>
<keyword evidence="2" id="KW-1185">Reference proteome</keyword>
<proteinExistence type="predicted"/>